<feature type="signal peptide" evidence="1">
    <location>
        <begin position="1"/>
        <end position="20"/>
    </location>
</feature>
<organism evidence="2 3">
    <name type="scientific">Deinococcus terrestris</name>
    <dbReference type="NCBI Taxonomy" id="2651870"/>
    <lineage>
        <taxon>Bacteria</taxon>
        <taxon>Thermotogati</taxon>
        <taxon>Deinococcota</taxon>
        <taxon>Deinococci</taxon>
        <taxon>Deinococcales</taxon>
        <taxon>Deinococcaceae</taxon>
        <taxon>Deinococcus</taxon>
    </lineage>
</organism>
<sequence length="166" mass="18271">MRKALLALTALAFLTPPAGADHQQDNLRPLLAADLCPPVAYVYVDDEESEDLGVALDEQLMRYATLYGVPSGDPKTCTVQQIFSVDAFETEDGDFLYALDLSVQLRPDARVTLGSRQFTVKALELWSTSGYGRAADAEGLVRTLTNNVRAYYEELALSWKATHPAR</sequence>
<comment type="caution">
    <text evidence="2">The sequence shown here is derived from an EMBL/GenBank/DDBJ whole genome shotgun (WGS) entry which is preliminary data.</text>
</comment>
<evidence type="ECO:0000256" key="1">
    <source>
        <dbReference type="SAM" id="SignalP"/>
    </source>
</evidence>
<evidence type="ECO:0008006" key="4">
    <source>
        <dbReference type="Google" id="ProtNLM"/>
    </source>
</evidence>
<accession>A0A7X1TQT9</accession>
<reference evidence="2 3" key="1">
    <citation type="submission" date="2019-10" db="EMBL/GenBank/DDBJ databases">
        <title>Deinococcus sp. isolated from soil.</title>
        <authorList>
            <person name="Li Y."/>
            <person name="Wang J."/>
        </authorList>
    </citation>
    <scope>NUCLEOTIDE SEQUENCE [LARGE SCALE GENOMIC DNA]</scope>
    <source>
        <strain evidence="2 3">SDU3-2</strain>
    </source>
</reference>
<dbReference type="AlphaFoldDB" id="A0A7X1TQT9"/>
<feature type="chain" id="PRO_5031398246" description="Lipoprotein" evidence="1">
    <location>
        <begin position="21"/>
        <end position="166"/>
    </location>
</feature>
<evidence type="ECO:0000313" key="2">
    <source>
        <dbReference type="EMBL" id="MPY66148.1"/>
    </source>
</evidence>
<protein>
    <recommendedName>
        <fullName evidence="4">Lipoprotein</fullName>
    </recommendedName>
</protein>
<dbReference type="RefSeq" id="WP_152869567.1">
    <property type="nucleotide sequence ID" value="NZ_WBSL01000001.1"/>
</dbReference>
<dbReference type="EMBL" id="WBSL01000001">
    <property type="protein sequence ID" value="MPY66148.1"/>
    <property type="molecule type" value="Genomic_DNA"/>
</dbReference>
<name>A0A7X1TQT9_9DEIO</name>
<gene>
    <name evidence="2" type="ORF">F8S09_05475</name>
</gene>
<evidence type="ECO:0000313" key="3">
    <source>
        <dbReference type="Proteomes" id="UP000484842"/>
    </source>
</evidence>
<keyword evidence="1" id="KW-0732">Signal</keyword>
<keyword evidence="3" id="KW-1185">Reference proteome</keyword>
<dbReference type="Proteomes" id="UP000484842">
    <property type="component" value="Unassembled WGS sequence"/>
</dbReference>
<proteinExistence type="predicted"/>